<evidence type="ECO:0000313" key="2">
    <source>
        <dbReference type="EMBL" id="MDN3920004.1"/>
    </source>
</evidence>
<keyword evidence="3" id="KW-1185">Reference proteome</keyword>
<dbReference type="InterPro" id="IPR038706">
    <property type="entry name" value="Type_VI_SciN-like_sf"/>
</dbReference>
<protein>
    <submittedName>
        <fullName evidence="2">Type VI secretion system lipoprotein TssJ</fullName>
    </submittedName>
</protein>
<proteinExistence type="predicted"/>
<comment type="caution">
    <text evidence="2">The sequence shown here is derived from an EMBL/GenBank/DDBJ whole genome shotgun (WGS) entry which is preliminary data.</text>
</comment>
<name>A0ABT8DNR3_9BURK</name>
<gene>
    <name evidence="2" type="primary">tssJ</name>
    <name evidence="2" type="ORF">QWJ38_06895</name>
</gene>
<dbReference type="Proteomes" id="UP001228044">
    <property type="component" value="Unassembled WGS sequence"/>
</dbReference>
<reference evidence="2 3" key="1">
    <citation type="submission" date="2023-06" db="EMBL/GenBank/DDBJ databases">
        <title>Pelomonas sp. PFR6 16S ribosomal RNA gene Genome sequencing and assembly.</title>
        <authorList>
            <person name="Woo H."/>
        </authorList>
    </citation>
    <scope>NUCLEOTIDE SEQUENCE [LARGE SCALE GENOMIC DNA]</scope>
    <source>
        <strain evidence="2 3">PFR6</strain>
    </source>
</reference>
<dbReference type="Pfam" id="PF12790">
    <property type="entry name" value="T6SS-SciN"/>
    <property type="match status" value="1"/>
</dbReference>
<dbReference type="Gene3D" id="2.60.40.4150">
    <property type="entry name" value="Type VI secretion system, lipoprotein SciN"/>
    <property type="match status" value="1"/>
</dbReference>
<evidence type="ECO:0000313" key="3">
    <source>
        <dbReference type="Proteomes" id="UP001228044"/>
    </source>
</evidence>
<dbReference type="NCBIfam" id="TIGR03352">
    <property type="entry name" value="VI_chp_3"/>
    <property type="match status" value="1"/>
</dbReference>
<sequence>MSVLCWKVALAAAITLAGCAGQPPAPAQVVGTIQASTQVNPSASKRPSPLLVRIYELKSVAAFNSSDFMSLYQRDQAELAADMLGRDEFVLAPGEQKAYVKTLAAETRFLGVVAAFRDLEHAKWRTAVAIQPGQKQRVSIQASELSVEAAVSR</sequence>
<organism evidence="2 3">
    <name type="scientific">Roseateles violae</name>
    <dbReference type="NCBI Taxonomy" id="3058042"/>
    <lineage>
        <taxon>Bacteria</taxon>
        <taxon>Pseudomonadati</taxon>
        <taxon>Pseudomonadota</taxon>
        <taxon>Betaproteobacteria</taxon>
        <taxon>Burkholderiales</taxon>
        <taxon>Sphaerotilaceae</taxon>
        <taxon>Roseateles</taxon>
    </lineage>
</organism>
<dbReference type="PROSITE" id="PS51257">
    <property type="entry name" value="PROKAR_LIPOPROTEIN"/>
    <property type="match status" value="1"/>
</dbReference>
<dbReference type="EMBL" id="JAUHHC010000002">
    <property type="protein sequence ID" value="MDN3920004.1"/>
    <property type="molecule type" value="Genomic_DNA"/>
</dbReference>
<dbReference type="InterPro" id="IPR017734">
    <property type="entry name" value="T6SS_SciN"/>
</dbReference>
<keyword evidence="1" id="KW-0732">Signal</keyword>
<evidence type="ECO:0000256" key="1">
    <source>
        <dbReference type="SAM" id="SignalP"/>
    </source>
</evidence>
<dbReference type="PANTHER" id="PTHR37625">
    <property type="entry name" value="OUTER MEMBRANE LIPOPROTEIN-RELATED"/>
    <property type="match status" value="1"/>
</dbReference>
<feature type="chain" id="PRO_5045683841" evidence="1">
    <location>
        <begin position="28"/>
        <end position="153"/>
    </location>
</feature>
<feature type="signal peptide" evidence="1">
    <location>
        <begin position="1"/>
        <end position="27"/>
    </location>
</feature>
<dbReference type="RefSeq" id="WP_290358322.1">
    <property type="nucleotide sequence ID" value="NZ_JAUHHC010000002.1"/>
</dbReference>
<dbReference type="PANTHER" id="PTHR37625:SF4">
    <property type="entry name" value="OUTER MEMBRANE LIPOPROTEIN"/>
    <property type="match status" value="1"/>
</dbReference>
<keyword evidence="2" id="KW-0449">Lipoprotein</keyword>
<accession>A0ABT8DNR3</accession>